<dbReference type="Pfam" id="PF00072">
    <property type="entry name" value="Response_reg"/>
    <property type="match status" value="1"/>
</dbReference>
<dbReference type="InterPro" id="IPR001789">
    <property type="entry name" value="Sig_transdc_resp-reg_receiver"/>
</dbReference>
<dbReference type="RefSeq" id="WP_158862331.1">
    <property type="nucleotide sequence ID" value="NZ_CP046401.1"/>
</dbReference>
<dbReference type="AlphaFoldDB" id="A0A6I6JQN2"/>
<dbReference type="PANTHER" id="PTHR44520">
    <property type="entry name" value="RESPONSE REGULATOR RCP1-RELATED"/>
    <property type="match status" value="1"/>
</dbReference>
<dbReference type="SMART" id="SM00448">
    <property type="entry name" value="REC"/>
    <property type="match status" value="1"/>
</dbReference>
<protein>
    <submittedName>
        <fullName evidence="3">Response regulator</fullName>
    </submittedName>
</protein>
<dbReference type="InterPro" id="IPR011006">
    <property type="entry name" value="CheY-like_superfamily"/>
</dbReference>
<dbReference type="KEGG" id="mcos:GM418_01105"/>
<keyword evidence="4" id="KW-1185">Reference proteome</keyword>
<dbReference type="GO" id="GO:0000160">
    <property type="term" value="P:phosphorelay signal transduction system"/>
    <property type="evidence" value="ECO:0007669"/>
    <property type="project" value="InterPro"/>
</dbReference>
<dbReference type="EMBL" id="CP046401">
    <property type="protein sequence ID" value="QGY42303.1"/>
    <property type="molecule type" value="Genomic_DNA"/>
</dbReference>
<proteinExistence type="predicted"/>
<accession>A0A6I6JQN2</accession>
<name>A0A6I6JQN2_9BACT</name>
<feature type="modified residue" description="4-aspartylphosphate" evidence="1">
    <location>
        <position position="65"/>
    </location>
</feature>
<evidence type="ECO:0000313" key="3">
    <source>
        <dbReference type="EMBL" id="QGY42303.1"/>
    </source>
</evidence>
<dbReference type="Proteomes" id="UP000428260">
    <property type="component" value="Chromosome"/>
</dbReference>
<gene>
    <name evidence="3" type="ORF">GM418_01105</name>
</gene>
<evidence type="ECO:0000259" key="2">
    <source>
        <dbReference type="PROSITE" id="PS50110"/>
    </source>
</evidence>
<dbReference type="Gene3D" id="3.40.50.2300">
    <property type="match status" value="1"/>
</dbReference>
<feature type="domain" description="Response regulatory" evidence="2">
    <location>
        <begin position="9"/>
        <end position="134"/>
    </location>
</feature>
<reference evidence="3 4" key="1">
    <citation type="submission" date="2019-11" db="EMBL/GenBank/DDBJ databases">
        <authorList>
            <person name="Zheng R.K."/>
            <person name="Sun C.M."/>
        </authorList>
    </citation>
    <scope>NUCLEOTIDE SEQUENCE [LARGE SCALE GENOMIC DNA]</scope>
    <source>
        <strain evidence="3 4">WC007</strain>
    </source>
</reference>
<dbReference type="PANTHER" id="PTHR44520:SF2">
    <property type="entry name" value="RESPONSE REGULATOR RCP1"/>
    <property type="match status" value="1"/>
</dbReference>
<keyword evidence="1" id="KW-0597">Phosphoprotein</keyword>
<dbReference type="SUPFAM" id="SSF52172">
    <property type="entry name" value="CheY-like"/>
    <property type="match status" value="1"/>
</dbReference>
<dbReference type="CDD" id="cd00156">
    <property type="entry name" value="REC"/>
    <property type="match status" value="1"/>
</dbReference>
<sequence>MSLSTDYKKIIFIDDDTELVSIYNSILERKNLSDYLLHFENAKDGLKYLKGIKNKEKLPDYILLDLYMPEMDGFKFLEYFERISKLKDSIEIYVCTSSRKKDDRNRVMKYPFVSAYLEKPLPSDFIELLIRDHTVY</sequence>
<organism evidence="3 4">
    <name type="scientific">Maribellus comscasis</name>
    <dbReference type="NCBI Taxonomy" id="2681766"/>
    <lineage>
        <taxon>Bacteria</taxon>
        <taxon>Pseudomonadati</taxon>
        <taxon>Bacteroidota</taxon>
        <taxon>Bacteroidia</taxon>
        <taxon>Marinilabiliales</taxon>
        <taxon>Prolixibacteraceae</taxon>
        <taxon>Maribellus</taxon>
    </lineage>
</organism>
<evidence type="ECO:0000256" key="1">
    <source>
        <dbReference type="PROSITE-ProRule" id="PRU00169"/>
    </source>
</evidence>
<evidence type="ECO:0000313" key="4">
    <source>
        <dbReference type="Proteomes" id="UP000428260"/>
    </source>
</evidence>
<dbReference type="PROSITE" id="PS50110">
    <property type="entry name" value="RESPONSE_REGULATORY"/>
    <property type="match status" value="1"/>
</dbReference>
<dbReference type="InterPro" id="IPR052893">
    <property type="entry name" value="TCS_response_regulator"/>
</dbReference>